<dbReference type="Proteomes" id="UP000505306">
    <property type="component" value="Chromosome"/>
</dbReference>
<organism evidence="1 2">
    <name type="scientific">Rasiella rasia</name>
    <dbReference type="NCBI Taxonomy" id="2744027"/>
    <lineage>
        <taxon>Bacteria</taxon>
        <taxon>Pseudomonadati</taxon>
        <taxon>Bacteroidota</taxon>
        <taxon>Flavobacteriia</taxon>
        <taxon>Flavobacteriales</taxon>
        <taxon>Flavobacteriaceae</taxon>
        <taxon>Rasiella</taxon>
    </lineage>
</organism>
<evidence type="ECO:0000313" key="2">
    <source>
        <dbReference type="Proteomes" id="UP000505306"/>
    </source>
</evidence>
<keyword evidence="2" id="KW-1185">Reference proteome</keyword>
<proteinExistence type="predicted"/>
<dbReference type="RefSeq" id="WP_164679871.1">
    <property type="nucleotide sequence ID" value="NZ_CP049057.1"/>
</dbReference>
<name>A0A6G6GMS6_9FLAO</name>
<dbReference type="EMBL" id="CP049057">
    <property type="protein sequence ID" value="QIE59859.1"/>
    <property type="molecule type" value="Genomic_DNA"/>
</dbReference>
<sequence>MRELKEFTIPFVGLKLGQHSFHFEIANTFFEHFEYDEFNTARINLTALLDKKTTLLEFTLSYDGIVNVPCDITNEAFDQEVSGSYHFVVKFGETFNDENEDLLIIPHGSYEVNIQQYIYESIILSLPSRFIHPGIEDGSLQSDILDKLEELSPKQLKDTAEEGAELDPRWDELKKLLTDK</sequence>
<reference evidence="1 2" key="1">
    <citation type="submission" date="2020-02" db="EMBL/GenBank/DDBJ databases">
        <title>Complete genome sequence of Flavobacteriaceae bacterium.</title>
        <authorList>
            <person name="Kim S.-J."/>
            <person name="Kim Y.-S."/>
            <person name="Kim K.-H."/>
        </authorList>
    </citation>
    <scope>NUCLEOTIDE SEQUENCE [LARGE SCALE GENOMIC DNA]</scope>
    <source>
        <strain evidence="1 2">RR4-40</strain>
    </source>
</reference>
<protein>
    <submittedName>
        <fullName evidence="1">DUF177 domain-containing protein</fullName>
    </submittedName>
</protein>
<dbReference type="AlphaFoldDB" id="A0A6G6GMS6"/>
<accession>A0A6G6GMS6</accession>
<gene>
    <name evidence="1" type="ORF">G5B37_09855</name>
</gene>
<evidence type="ECO:0000313" key="1">
    <source>
        <dbReference type="EMBL" id="QIE59859.1"/>
    </source>
</evidence>
<dbReference type="InterPro" id="IPR003772">
    <property type="entry name" value="YceD"/>
</dbReference>
<dbReference type="Pfam" id="PF02620">
    <property type="entry name" value="YceD"/>
    <property type="match status" value="1"/>
</dbReference>
<dbReference type="KEGG" id="mgel:G5B37_09855"/>